<reference evidence="3" key="1">
    <citation type="submission" date="2023-05" db="EMBL/GenBank/DDBJ databases">
        <title>Draft genome of Pseudofrankia sp. BMG5.37.</title>
        <authorList>
            <person name="Gtari M."/>
            <person name="Ghodhbane F."/>
            <person name="Sbissi I."/>
        </authorList>
    </citation>
    <scope>NUCLEOTIDE SEQUENCE [LARGE SCALE GENOMIC DNA]</scope>
    <source>
        <strain evidence="3">BMG 814</strain>
    </source>
</reference>
<proteinExistence type="predicted"/>
<keyword evidence="1" id="KW-0175">Coiled coil</keyword>
<comment type="caution">
    <text evidence="2">The sequence shown here is derived from an EMBL/GenBank/DDBJ whole genome shotgun (WGS) entry which is preliminary data.</text>
</comment>
<evidence type="ECO:0000256" key="1">
    <source>
        <dbReference type="SAM" id="Coils"/>
    </source>
</evidence>
<sequence length="164" mass="18644">MRLPLPQRIKARLARAVQARVDDAVRPVAAREDDLARRLDELTARIDRLAAAIDLKNVSERVDRLDQVAHAGEERLRRLDEQSTWNAHQISRLAPQAAALEQRLERQARPVVVQTDGQDLPEARSLVEVVREEHARVRARLSTLSAYEERIRRLEDSTFAPPAG</sequence>
<feature type="coiled-coil region" evidence="1">
    <location>
        <begin position="32"/>
        <end position="82"/>
    </location>
</feature>
<dbReference type="RefSeq" id="WP_305999496.1">
    <property type="nucleotide sequence ID" value="NZ_JASNFN010000009.1"/>
</dbReference>
<evidence type="ECO:0000313" key="3">
    <source>
        <dbReference type="Proteomes" id="UP001233673"/>
    </source>
</evidence>
<dbReference type="EMBL" id="JASNFN010000009">
    <property type="protein sequence ID" value="MDP5182831.1"/>
    <property type="molecule type" value="Genomic_DNA"/>
</dbReference>
<keyword evidence="3" id="KW-1185">Reference proteome</keyword>
<organism evidence="2 3">
    <name type="scientific">Blastococcus carthaginiensis</name>
    <dbReference type="NCBI Taxonomy" id="3050034"/>
    <lineage>
        <taxon>Bacteria</taxon>
        <taxon>Bacillati</taxon>
        <taxon>Actinomycetota</taxon>
        <taxon>Actinomycetes</taxon>
        <taxon>Geodermatophilales</taxon>
        <taxon>Geodermatophilaceae</taxon>
        <taxon>Blastococcus</taxon>
    </lineage>
</organism>
<name>A0ABT9IB95_9ACTN</name>
<dbReference type="Proteomes" id="UP001233673">
    <property type="component" value="Unassembled WGS sequence"/>
</dbReference>
<protein>
    <submittedName>
        <fullName evidence="2">Uncharacterized protein</fullName>
    </submittedName>
</protein>
<evidence type="ECO:0000313" key="2">
    <source>
        <dbReference type="EMBL" id="MDP5182831.1"/>
    </source>
</evidence>
<gene>
    <name evidence="2" type="ORF">QOZ88_09275</name>
</gene>
<accession>A0ABT9IB95</accession>